<evidence type="ECO:0000256" key="14">
    <source>
        <dbReference type="ARBA" id="ARBA00025153"/>
    </source>
</evidence>
<comment type="function">
    <text evidence="17">Catalyzes the dehydration of the S-form of NAD(P)HX at the expense of ADP, which is converted to AMP. Together with NAD(P)HX epimerase, which catalyzes the epimerization of the S- and R-forms, the enzyme allows the repair of both epimers of NAD(P)HX, a damaged form of NAD(P)H that is a result of enzymatic or heat-dependent hydration.</text>
</comment>
<evidence type="ECO:0000313" key="23">
    <source>
        <dbReference type="Proteomes" id="UP001500051"/>
    </source>
</evidence>
<comment type="subunit">
    <text evidence="17">Homotetramer.</text>
</comment>
<dbReference type="Pfam" id="PF01256">
    <property type="entry name" value="Carb_kinase"/>
    <property type="match status" value="1"/>
</dbReference>
<dbReference type="InterPro" id="IPR030677">
    <property type="entry name" value="Nnr"/>
</dbReference>
<evidence type="ECO:0000256" key="13">
    <source>
        <dbReference type="ARBA" id="ARBA00023268"/>
    </source>
</evidence>
<evidence type="ECO:0000256" key="17">
    <source>
        <dbReference type="HAMAP-Rule" id="MF_01965"/>
    </source>
</evidence>
<evidence type="ECO:0000256" key="6">
    <source>
        <dbReference type="ARBA" id="ARBA00022741"/>
    </source>
</evidence>
<proteinExistence type="inferred from homology"/>
<keyword evidence="6 17" id="KW-0547">Nucleotide-binding</keyword>
<feature type="binding site" evidence="18">
    <location>
        <position position="124"/>
    </location>
    <ligand>
        <name>K(+)</name>
        <dbReference type="ChEBI" id="CHEBI:29103"/>
    </ligand>
</feature>
<feature type="domain" description="YjeF N-terminal" evidence="21">
    <location>
        <begin position="10"/>
        <end position="214"/>
    </location>
</feature>
<dbReference type="Proteomes" id="UP001500051">
    <property type="component" value="Unassembled WGS sequence"/>
</dbReference>
<evidence type="ECO:0000256" key="4">
    <source>
        <dbReference type="ARBA" id="ARBA00009524"/>
    </source>
</evidence>
<dbReference type="InterPro" id="IPR000631">
    <property type="entry name" value="CARKD"/>
</dbReference>
<evidence type="ECO:0000256" key="1">
    <source>
        <dbReference type="ARBA" id="ARBA00000013"/>
    </source>
</evidence>
<evidence type="ECO:0000256" key="3">
    <source>
        <dbReference type="ARBA" id="ARBA00006001"/>
    </source>
</evidence>
<comment type="similarity">
    <text evidence="3 19">In the N-terminal section; belongs to the NnrE/AIBP family.</text>
</comment>
<keyword evidence="9 18" id="KW-0630">Potassium</keyword>
<evidence type="ECO:0000256" key="12">
    <source>
        <dbReference type="ARBA" id="ARBA00023239"/>
    </source>
</evidence>
<keyword evidence="5 18" id="KW-0479">Metal-binding</keyword>
<comment type="similarity">
    <text evidence="18">Belongs to the NnrE/AIBP family.</text>
</comment>
<feature type="binding site" evidence="17">
    <location>
        <position position="256"/>
    </location>
    <ligand>
        <name>(6S)-NADPHX</name>
        <dbReference type="ChEBI" id="CHEBI:64076"/>
    </ligand>
</feature>
<feature type="domain" description="YjeF C-terminal" evidence="20">
    <location>
        <begin position="221"/>
        <end position="472"/>
    </location>
</feature>
<evidence type="ECO:0000256" key="5">
    <source>
        <dbReference type="ARBA" id="ARBA00022723"/>
    </source>
</evidence>
<reference evidence="23" key="1">
    <citation type="journal article" date="2019" name="Int. J. Syst. Evol. Microbiol.">
        <title>The Global Catalogue of Microorganisms (GCM) 10K type strain sequencing project: providing services to taxonomists for standard genome sequencing and annotation.</title>
        <authorList>
            <consortium name="The Broad Institute Genomics Platform"/>
            <consortium name="The Broad Institute Genome Sequencing Center for Infectious Disease"/>
            <person name="Wu L."/>
            <person name="Ma J."/>
        </authorList>
    </citation>
    <scope>NUCLEOTIDE SEQUENCE [LARGE SCALE GENOMIC DNA]</scope>
    <source>
        <strain evidence="23">JCM 16548</strain>
    </source>
</reference>
<keyword evidence="10 17" id="KW-0520">NAD</keyword>
<evidence type="ECO:0000256" key="8">
    <source>
        <dbReference type="ARBA" id="ARBA00022857"/>
    </source>
</evidence>
<comment type="similarity">
    <text evidence="4 19">In the C-terminal section; belongs to the NnrD/CARKD family.</text>
</comment>
<dbReference type="Gene3D" id="3.40.1190.20">
    <property type="match status" value="1"/>
</dbReference>
<comment type="function">
    <text evidence="18">Catalyzes the epimerization of the S- and R-forms of NAD(P)HX, a damaged form of NAD(P)H that is a result of enzymatic or heat-dependent hydration. This is a prerequisite for the S-specific NAD(P)H-hydrate dehydratase to allow the repair of both epimers of NAD(P)HX.</text>
</comment>
<dbReference type="HAMAP" id="MF_01966">
    <property type="entry name" value="NADHX_epimerase"/>
    <property type="match status" value="1"/>
</dbReference>
<dbReference type="PROSITE" id="PS51385">
    <property type="entry name" value="YJEF_N"/>
    <property type="match status" value="1"/>
</dbReference>
<feature type="binding site" evidence="17">
    <location>
        <position position="418"/>
    </location>
    <ligand>
        <name>(6S)-NADPHX</name>
        <dbReference type="ChEBI" id="CHEBI:64076"/>
    </ligand>
</feature>
<evidence type="ECO:0000256" key="10">
    <source>
        <dbReference type="ARBA" id="ARBA00023027"/>
    </source>
</evidence>
<dbReference type="Gene3D" id="3.40.50.10260">
    <property type="entry name" value="YjeF N-terminal domain"/>
    <property type="match status" value="1"/>
</dbReference>
<comment type="catalytic activity">
    <reaction evidence="1 18 19">
        <text>(6R)-NADHX = (6S)-NADHX</text>
        <dbReference type="Rhea" id="RHEA:32215"/>
        <dbReference type="ChEBI" id="CHEBI:64074"/>
        <dbReference type="ChEBI" id="CHEBI:64075"/>
        <dbReference type="EC" id="5.1.99.6"/>
    </reaction>
</comment>
<keyword evidence="8 17" id="KW-0521">NADP</keyword>
<feature type="binding site" evidence="18">
    <location>
        <position position="160"/>
    </location>
    <ligand>
        <name>K(+)</name>
        <dbReference type="ChEBI" id="CHEBI:29103"/>
    </ligand>
</feature>
<comment type="similarity">
    <text evidence="17">Belongs to the NnrD/CARKD family.</text>
</comment>
<evidence type="ECO:0000256" key="15">
    <source>
        <dbReference type="ARBA" id="ARBA00048238"/>
    </source>
</evidence>
<dbReference type="PROSITE" id="PS51383">
    <property type="entry name" value="YJEF_C_3"/>
    <property type="match status" value="1"/>
</dbReference>
<evidence type="ECO:0000256" key="2">
    <source>
        <dbReference type="ARBA" id="ARBA00000909"/>
    </source>
</evidence>
<dbReference type="SUPFAM" id="SSF64153">
    <property type="entry name" value="YjeF N-terminal domain-like"/>
    <property type="match status" value="1"/>
</dbReference>
<sequence length="484" mass="48759">MRYAYTVAQTRALENATMATVGEATLMQRAAHGLAGRAADLLARTRGTVYGSRVMIVVGPGNNGGDALYAGQRLARRGCSVTAVRALGRPHPDGLAALLAAGGRLVDGGGLSVDDLAGVDLVVDGLLGIGGRPGLPADVLALTAAATVRGLPVLAVDLPSGVVSDTGQAPSGSVHATRTVTFGCYKPGHLIEPAASRCGRIELVDIGLDLGGTVPALAAWDPDDVATHWPFPGPTSDKYARGVVGLDTGSDAYPGAGVLSTHGAVYGGAGMVRFLGAQRSAEIIARDLPNVVFGDGRVQCWLVGSGWGERADGDRAVADRVASGLPLVIDADGLRHLPDRLPGTVLLTPHAGELARLLQCERGDVTADPVAAVRSAADRTGATVLLKGATQLVATAGTETVEVAVPGPAWTGQAGSGDVLGGLCAAVLAAGVGARTAAVLAASVQAMTAARFVGPLPPQELARHCATVIGELGRGPGGRRGEHR</sequence>
<accession>A0ABP7CLP3</accession>
<keyword evidence="12 17" id="KW-0456">Lyase</keyword>
<comment type="cofactor">
    <cofactor evidence="17">
        <name>Mg(2+)</name>
        <dbReference type="ChEBI" id="CHEBI:18420"/>
    </cofactor>
</comment>
<dbReference type="Pfam" id="PF03853">
    <property type="entry name" value="YjeF_N"/>
    <property type="match status" value="1"/>
</dbReference>
<comment type="catalytic activity">
    <reaction evidence="15 17 19">
        <text>(6S)-NADHX + ADP = AMP + phosphate + NADH + H(+)</text>
        <dbReference type="Rhea" id="RHEA:32223"/>
        <dbReference type="ChEBI" id="CHEBI:15378"/>
        <dbReference type="ChEBI" id="CHEBI:43474"/>
        <dbReference type="ChEBI" id="CHEBI:57945"/>
        <dbReference type="ChEBI" id="CHEBI:64074"/>
        <dbReference type="ChEBI" id="CHEBI:456215"/>
        <dbReference type="ChEBI" id="CHEBI:456216"/>
        <dbReference type="EC" id="4.2.1.136"/>
    </reaction>
</comment>
<feature type="binding site" evidence="17">
    <location>
        <position position="350"/>
    </location>
    <ligand>
        <name>(6S)-NADPHX</name>
        <dbReference type="ChEBI" id="CHEBI:64076"/>
    </ligand>
</feature>
<keyword evidence="7 17" id="KW-0067">ATP-binding</keyword>
<evidence type="ECO:0000256" key="7">
    <source>
        <dbReference type="ARBA" id="ARBA00022840"/>
    </source>
</evidence>
<feature type="binding site" evidence="17">
    <location>
        <position position="417"/>
    </location>
    <ligand>
        <name>AMP</name>
        <dbReference type="ChEBI" id="CHEBI:456215"/>
    </ligand>
</feature>
<evidence type="ECO:0000313" key="22">
    <source>
        <dbReference type="EMBL" id="GAA3691323.1"/>
    </source>
</evidence>
<protein>
    <recommendedName>
        <fullName evidence="19">Bifunctional NAD(P)H-hydrate repair enzyme</fullName>
    </recommendedName>
    <alternativeName>
        <fullName evidence="19">Nicotinamide nucleotide repair protein</fullName>
    </alternativeName>
    <domain>
        <recommendedName>
            <fullName evidence="19">ADP-dependent (S)-NAD(P)H-hydrate dehydratase</fullName>
            <ecNumber evidence="19">4.2.1.136</ecNumber>
        </recommendedName>
        <alternativeName>
            <fullName evidence="19">ADP-dependent NAD(P)HX dehydratase</fullName>
        </alternativeName>
    </domain>
    <domain>
        <recommendedName>
            <fullName evidence="19">NAD(P)H-hydrate epimerase</fullName>
            <ecNumber evidence="19">5.1.99.6</ecNumber>
        </recommendedName>
    </domain>
</protein>
<dbReference type="RefSeq" id="WP_344810500.1">
    <property type="nucleotide sequence ID" value="NZ_BAAAYX010000002.1"/>
</dbReference>
<keyword evidence="11 18" id="KW-0413">Isomerase</keyword>
<comment type="catalytic activity">
    <reaction evidence="2 18 19">
        <text>(6R)-NADPHX = (6S)-NADPHX</text>
        <dbReference type="Rhea" id="RHEA:32227"/>
        <dbReference type="ChEBI" id="CHEBI:64076"/>
        <dbReference type="ChEBI" id="CHEBI:64077"/>
        <dbReference type="EC" id="5.1.99.6"/>
    </reaction>
</comment>
<keyword evidence="13" id="KW-0511">Multifunctional enzyme</keyword>
<evidence type="ECO:0000256" key="11">
    <source>
        <dbReference type="ARBA" id="ARBA00023235"/>
    </source>
</evidence>
<evidence type="ECO:0000256" key="16">
    <source>
        <dbReference type="ARBA" id="ARBA00049209"/>
    </source>
</evidence>
<dbReference type="EMBL" id="BAAAYX010000002">
    <property type="protein sequence ID" value="GAA3691323.1"/>
    <property type="molecule type" value="Genomic_DNA"/>
</dbReference>
<organism evidence="22 23">
    <name type="scientific">Microlunatus aurantiacus</name>
    <dbReference type="NCBI Taxonomy" id="446786"/>
    <lineage>
        <taxon>Bacteria</taxon>
        <taxon>Bacillati</taxon>
        <taxon>Actinomycetota</taxon>
        <taxon>Actinomycetes</taxon>
        <taxon>Propionibacteriales</taxon>
        <taxon>Propionibacteriaceae</taxon>
        <taxon>Microlunatus</taxon>
    </lineage>
</organism>
<comment type="caution">
    <text evidence="22">The sequence shown here is derived from an EMBL/GenBank/DDBJ whole genome shotgun (WGS) entry which is preliminary data.</text>
</comment>
<dbReference type="InterPro" id="IPR004443">
    <property type="entry name" value="YjeF_N_dom"/>
</dbReference>
<feature type="binding site" evidence="17">
    <location>
        <position position="306"/>
    </location>
    <ligand>
        <name>(6S)-NADPHX</name>
        <dbReference type="ChEBI" id="CHEBI:64076"/>
    </ligand>
</feature>
<dbReference type="EC" id="4.2.1.136" evidence="19"/>
<comment type="caution">
    <text evidence="17">Lacks conserved residue(s) required for the propagation of feature annotation.</text>
</comment>
<name>A0ABP7CLP3_9ACTN</name>
<evidence type="ECO:0000256" key="19">
    <source>
        <dbReference type="PIRNR" id="PIRNR017184"/>
    </source>
</evidence>
<dbReference type="PANTHER" id="PTHR12592">
    <property type="entry name" value="ATP-DEPENDENT (S)-NAD(P)H-HYDRATE DEHYDRATASE FAMILY MEMBER"/>
    <property type="match status" value="1"/>
</dbReference>
<dbReference type="InterPro" id="IPR029056">
    <property type="entry name" value="Ribokinase-like"/>
</dbReference>
<dbReference type="EC" id="5.1.99.6" evidence="19"/>
<dbReference type="HAMAP" id="MF_01965">
    <property type="entry name" value="NADHX_dehydratase"/>
    <property type="match status" value="1"/>
</dbReference>
<feature type="binding site" evidence="18">
    <location>
        <begin position="62"/>
        <end position="66"/>
    </location>
    <ligand>
        <name>(6S)-NADPHX</name>
        <dbReference type="ChEBI" id="CHEBI:64076"/>
    </ligand>
</feature>
<comment type="catalytic activity">
    <reaction evidence="16 17 19">
        <text>(6S)-NADPHX + ADP = AMP + phosphate + NADPH + H(+)</text>
        <dbReference type="Rhea" id="RHEA:32235"/>
        <dbReference type="ChEBI" id="CHEBI:15378"/>
        <dbReference type="ChEBI" id="CHEBI:43474"/>
        <dbReference type="ChEBI" id="CHEBI:57783"/>
        <dbReference type="ChEBI" id="CHEBI:64076"/>
        <dbReference type="ChEBI" id="CHEBI:456215"/>
        <dbReference type="ChEBI" id="CHEBI:456216"/>
        <dbReference type="EC" id="4.2.1.136"/>
    </reaction>
</comment>
<evidence type="ECO:0000259" key="20">
    <source>
        <dbReference type="PROSITE" id="PS51383"/>
    </source>
</evidence>
<comment type="cofactor">
    <cofactor evidence="18 19">
        <name>K(+)</name>
        <dbReference type="ChEBI" id="CHEBI:29103"/>
    </cofactor>
    <text evidence="18 19">Binds 1 potassium ion per subunit.</text>
</comment>
<comment type="function">
    <text evidence="14 19">Bifunctional enzyme that catalyzes the epimerization of the S- and R-forms of NAD(P)HX and the dehydration of the S-form of NAD(P)HX at the expense of ADP, which is converted to AMP. This allows the repair of both epimers of NAD(P)HX, a damaged form of NAD(P)H that is a result of enzymatic or heat-dependent hydration.</text>
</comment>
<feature type="binding site" evidence="18">
    <location>
        <position position="157"/>
    </location>
    <ligand>
        <name>(6S)-NADPHX</name>
        <dbReference type="ChEBI" id="CHEBI:64076"/>
    </ligand>
</feature>
<dbReference type="PANTHER" id="PTHR12592:SF0">
    <property type="entry name" value="ATP-DEPENDENT (S)-NAD(P)H-HYDRATE DEHYDRATASE"/>
    <property type="match status" value="1"/>
</dbReference>
<dbReference type="InterPro" id="IPR036652">
    <property type="entry name" value="YjeF_N_dom_sf"/>
</dbReference>
<evidence type="ECO:0000259" key="21">
    <source>
        <dbReference type="PROSITE" id="PS51385"/>
    </source>
</evidence>
<keyword evidence="23" id="KW-1185">Reference proteome</keyword>
<evidence type="ECO:0000256" key="18">
    <source>
        <dbReference type="HAMAP-Rule" id="MF_01966"/>
    </source>
</evidence>
<dbReference type="PIRSF" id="PIRSF017184">
    <property type="entry name" value="Nnr"/>
    <property type="match status" value="1"/>
</dbReference>
<dbReference type="CDD" id="cd01171">
    <property type="entry name" value="YXKO-related"/>
    <property type="match status" value="1"/>
</dbReference>
<dbReference type="SUPFAM" id="SSF53613">
    <property type="entry name" value="Ribokinase-like"/>
    <property type="match status" value="1"/>
</dbReference>
<gene>
    <name evidence="18" type="primary">nnrE</name>
    <name evidence="17" type="synonym">nnrD</name>
    <name evidence="22" type="ORF">GCM10022204_03070</name>
</gene>
<evidence type="ECO:0000256" key="9">
    <source>
        <dbReference type="ARBA" id="ARBA00022958"/>
    </source>
</evidence>
<feature type="binding site" evidence="18">
    <location>
        <position position="63"/>
    </location>
    <ligand>
        <name>K(+)</name>
        <dbReference type="ChEBI" id="CHEBI:29103"/>
    </ligand>
</feature>